<name>A0A5B9DJB2_9HYPH</name>
<keyword evidence="2" id="KW-1185">Reference proteome</keyword>
<evidence type="ECO:0000313" key="1">
    <source>
        <dbReference type="EMBL" id="QEE18935.1"/>
    </source>
</evidence>
<dbReference type="RefSeq" id="WP_147654818.1">
    <property type="nucleotide sequence ID" value="NZ_BMFM01000001.1"/>
</dbReference>
<evidence type="ECO:0000313" key="2">
    <source>
        <dbReference type="Proteomes" id="UP000321062"/>
    </source>
</evidence>
<dbReference type="InterPro" id="IPR022584">
    <property type="entry name" value="DUF2937"/>
</dbReference>
<reference evidence="1 2" key="1">
    <citation type="journal article" date="2015" name="Int. J. Syst. Evol. Microbiol.">
        <title>Youhaiella tibetensis gen. nov., sp. nov., isolated from subsurface sediment.</title>
        <authorList>
            <person name="Wang Y.X."/>
            <person name="Huang F.Q."/>
            <person name="Nogi Y."/>
            <person name="Pang S.J."/>
            <person name="Wang P.K."/>
            <person name="Lv J."/>
        </authorList>
    </citation>
    <scope>NUCLEOTIDE SEQUENCE [LARGE SCALE GENOMIC DNA]</scope>
    <source>
        <strain evidence="2">fig4</strain>
    </source>
</reference>
<dbReference type="OrthoDB" id="193051at2"/>
<protein>
    <submittedName>
        <fullName evidence="1">DUF2937 family protein</fullName>
    </submittedName>
</protein>
<dbReference type="KEGG" id="yti:FNA67_01520"/>
<dbReference type="AlphaFoldDB" id="A0A5B9DJB2"/>
<gene>
    <name evidence="1" type="ORF">FNA67_01520</name>
</gene>
<accession>A0A5B9DJB2</accession>
<dbReference type="EMBL" id="CP041690">
    <property type="protein sequence ID" value="QEE18935.1"/>
    <property type="molecule type" value="Genomic_DNA"/>
</dbReference>
<dbReference type="Pfam" id="PF11157">
    <property type="entry name" value="DUF2937"/>
    <property type="match status" value="1"/>
</dbReference>
<proteinExistence type="predicted"/>
<organism evidence="1 2">
    <name type="scientific">Paradevosia tibetensis</name>
    <dbReference type="NCBI Taxonomy" id="1447062"/>
    <lineage>
        <taxon>Bacteria</taxon>
        <taxon>Pseudomonadati</taxon>
        <taxon>Pseudomonadota</taxon>
        <taxon>Alphaproteobacteria</taxon>
        <taxon>Hyphomicrobiales</taxon>
        <taxon>Devosiaceae</taxon>
        <taxon>Paradevosia</taxon>
    </lineage>
</organism>
<sequence>MRRSLSLLGGLCLGVALSQFPEYAQQYTQRLGGAVDELKVVTEEFDTAALAGGLTRQQALDRYVASPDGFLKDRGVSMERTFLRYADLRTVLAQVEGADALERLRLLPEYLDTEIGRRTLENFKPAVPVTAEGFLYAGFGFLLGYTLVSALVSLLTLPFRRRRVIYR</sequence>
<dbReference type="Proteomes" id="UP000321062">
    <property type="component" value="Chromosome"/>
</dbReference>